<dbReference type="NCBIfam" id="NF002458">
    <property type="entry name" value="PRK01641.1"/>
    <property type="match status" value="1"/>
</dbReference>
<comment type="caution">
    <text evidence="12">The sequence shown here is derived from an EMBL/GenBank/DDBJ whole genome shotgun (WGS) entry which is preliminary data.</text>
</comment>
<evidence type="ECO:0000256" key="1">
    <source>
        <dbReference type="ARBA" id="ARBA00000491"/>
    </source>
</evidence>
<evidence type="ECO:0000313" key="12">
    <source>
        <dbReference type="EMBL" id="GAA4327612.1"/>
    </source>
</evidence>
<dbReference type="InterPro" id="IPR004431">
    <property type="entry name" value="3-IsopropMal_deHydase_ssu"/>
</dbReference>
<sequence length="209" mass="22829">MEPFVRLESGACALPQINIDTDQLLPARFMKQPRQPGAGYDRFLFHDLRRRPDGSLDPAFPLNDPRNAGARIVVARRNFGSGSSREAAVYALVDAGVRCVIAPSHGDIFASNAVNNGLLPARLGESETEELLALLAPGGVRAEVDLQACAIRAAGRSFAFAIDPVWRVRLLNGWDDIDMTRRFADGIARWVAADRIARPWAQQMPEAAP</sequence>
<dbReference type="Proteomes" id="UP001501671">
    <property type="component" value="Unassembled WGS sequence"/>
</dbReference>
<evidence type="ECO:0000256" key="6">
    <source>
        <dbReference type="ARBA" id="ARBA00011998"/>
    </source>
</evidence>
<comment type="similarity">
    <text evidence="4">Belongs to the LeuD family. LeuD type 1 subfamily.</text>
</comment>
<evidence type="ECO:0000256" key="5">
    <source>
        <dbReference type="ARBA" id="ARBA00011271"/>
    </source>
</evidence>
<evidence type="ECO:0000256" key="8">
    <source>
        <dbReference type="ARBA" id="ARBA00022605"/>
    </source>
</evidence>
<proteinExistence type="inferred from homology"/>
<comment type="pathway">
    <text evidence="3">Amino-acid biosynthesis; L-leucine biosynthesis; L-leucine from 3-methyl-2-oxobutanoate: step 2/4.</text>
</comment>
<organism evidence="12 13">
    <name type="scientific">Pigmentiphaga soli</name>
    <dbReference type="NCBI Taxonomy" id="1007095"/>
    <lineage>
        <taxon>Bacteria</taxon>
        <taxon>Pseudomonadati</taxon>
        <taxon>Pseudomonadota</taxon>
        <taxon>Betaproteobacteria</taxon>
        <taxon>Burkholderiales</taxon>
        <taxon>Alcaligenaceae</taxon>
        <taxon>Pigmentiphaga</taxon>
    </lineage>
</organism>
<reference evidence="13" key="1">
    <citation type="journal article" date="2019" name="Int. J. Syst. Evol. Microbiol.">
        <title>The Global Catalogue of Microorganisms (GCM) 10K type strain sequencing project: providing services to taxonomists for standard genome sequencing and annotation.</title>
        <authorList>
            <consortium name="The Broad Institute Genomics Platform"/>
            <consortium name="The Broad Institute Genome Sequencing Center for Infectious Disease"/>
            <person name="Wu L."/>
            <person name="Ma J."/>
        </authorList>
    </citation>
    <scope>NUCLEOTIDE SEQUENCE [LARGE SCALE GENOMIC DNA]</scope>
    <source>
        <strain evidence="13">JCM 17666</strain>
    </source>
</reference>
<evidence type="ECO:0000313" key="13">
    <source>
        <dbReference type="Proteomes" id="UP001501671"/>
    </source>
</evidence>
<dbReference type="EMBL" id="BAABFO010000004">
    <property type="protein sequence ID" value="GAA4327612.1"/>
    <property type="molecule type" value="Genomic_DNA"/>
</dbReference>
<dbReference type="CDD" id="cd01577">
    <property type="entry name" value="IPMI_Swivel"/>
    <property type="match status" value="1"/>
</dbReference>
<comment type="function">
    <text evidence="2">Catalyzes the isomerization between 2-isopropylmalate and 3-isopropylmalate, via the formation of 2-isopropylmaleate.</text>
</comment>
<evidence type="ECO:0000256" key="3">
    <source>
        <dbReference type="ARBA" id="ARBA00004729"/>
    </source>
</evidence>
<evidence type="ECO:0000259" key="11">
    <source>
        <dbReference type="Pfam" id="PF00694"/>
    </source>
</evidence>
<dbReference type="InterPro" id="IPR015928">
    <property type="entry name" value="Aconitase/3IPM_dehydase_swvl"/>
</dbReference>
<evidence type="ECO:0000256" key="7">
    <source>
        <dbReference type="ARBA" id="ARBA00022430"/>
    </source>
</evidence>
<evidence type="ECO:0000256" key="4">
    <source>
        <dbReference type="ARBA" id="ARBA00009845"/>
    </source>
</evidence>
<dbReference type="PANTHER" id="PTHR43345:SF5">
    <property type="entry name" value="3-ISOPROPYLMALATE DEHYDRATASE SMALL SUBUNIT"/>
    <property type="match status" value="1"/>
</dbReference>
<dbReference type="SUPFAM" id="SSF52016">
    <property type="entry name" value="LeuD/IlvD-like"/>
    <property type="match status" value="1"/>
</dbReference>
<evidence type="ECO:0000256" key="9">
    <source>
        <dbReference type="ARBA" id="ARBA00023239"/>
    </source>
</evidence>
<keyword evidence="10" id="KW-0100">Branched-chain amino acid biosynthesis</keyword>
<dbReference type="Gene3D" id="3.20.19.10">
    <property type="entry name" value="Aconitase, domain 4"/>
    <property type="match status" value="1"/>
</dbReference>
<dbReference type="InterPro" id="IPR050075">
    <property type="entry name" value="LeuD"/>
</dbReference>
<protein>
    <recommendedName>
        <fullName evidence="6">3-isopropylmalate dehydratase</fullName>
        <ecNumber evidence="6">4.2.1.33</ecNumber>
    </recommendedName>
</protein>
<dbReference type="RefSeq" id="WP_345247389.1">
    <property type="nucleotide sequence ID" value="NZ_BAABFO010000004.1"/>
</dbReference>
<dbReference type="NCBIfam" id="TIGR00171">
    <property type="entry name" value="leuD"/>
    <property type="match status" value="1"/>
</dbReference>
<gene>
    <name evidence="12" type="primary">leuD_3</name>
    <name evidence="12" type="ORF">GCM10023144_12390</name>
</gene>
<keyword evidence="13" id="KW-1185">Reference proteome</keyword>
<evidence type="ECO:0000256" key="2">
    <source>
        <dbReference type="ARBA" id="ARBA00002695"/>
    </source>
</evidence>
<dbReference type="EC" id="4.2.1.33" evidence="6"/>
<name>A0ABP8GP38_9BURK</name>
<keyword evidence="8" id="KW-0028">Amino-acid biosynthesis</keyword>
<keyword evidence="9" id="KW-0456">Lyase</keyword>
<evidence type="ECO:0000256" key="10">
    <source>
        <dbReference type="ARBA" id="ARBA00023304"/>
    </source>
</evidence>
<comment type="catalytic activity">
    <reaction evidence="1">
        <text>(2R,3S)-3-isopropylmalate = (2S)-2-isopropylmalate</text>
        <dbReference type="Rhea" id="RHEA:32287"/>
        <dbReference type="ChEBI" id="CHEBI:1178"/>
        <dbReference type="ChEBI" id="CHEBI:35121"/>
        <dbReference type="EC" id="4.2.1.33"/>
    </reaction>
</comment>
<accession>A0ABP8GP38</accession>
<dbReference type="InterPro" id="IPR033940">
    <property type="entry name" value="IPMI_Swivel"/>
</dbReference>
<feature type="domain" description="Aconitase A/isopropylmalate dehydratase small subunit swivel" evidence="11">
    <location>
        <begin position="18"/>
        <end position="123"/>
    </location>
</feature>
<dbReference type="PANTHER" id="PTHR43345">
    <property type="entry name" value="3-ISOPROPYLMALATE DEHYDRATASE SMALL SUBUNIT 2-RELATED-RELATED"/>
    <property type="match status" value="1"/>
</dbReference>
<dbReference type="Pfam" id="PF00694">
    <property type="entry name" value="Aconitase_C"/>
    <property type="match status" value="1"/>
</dbReference>
<comment type="subunit">
    <text evidence="5">Heterodimer of LeuC and LeuD.</text>
</comment>
<dbReference type="InterPro" id="IPR000573">
    <property type="entry name" value="AconitaseA/IPMdHydase_ssu_swvl"/>
</dbReference>
<keyword evidence="7" id="KW-0432">Leucine biosynthesis</keyword>